<dbReference type="HOGENOM" id="CLU_1037110_0_0_9"/>
<dbReference type="BioCyc" id="CSTI499177:GJE9-1324-MONOMER"/>
<dbReference type="EMBL" id="FP565809">
    <property type="protein sequence ID" value="CBH21396.1"/>
    <property type="molecule type" value="Genomic_DNA"/>
</dbReference>
<protein>
    <submittedName>
        <fullName evidence="1">Uncharacterized protein</fullName>
    </submittedName>
</protein>
<keyword evidence="2" id="KW-1185">Reference proteome</keyword>
<dbReference type="STRING" id="1511.CLOST_1276"/>
<evidence type="ECO:0000313" key="2">
    <source>
        <dbReference type="Proteomes" id="UP000007041"/>
    </source>
</evidence>
<gene>
    <name evidence="1" type="ordered locus">CLOST_1276</name>
</gene>
<name>E3PY81_ACESD</name>
<proteinExistence type="predicted"/>
<accession>E3PY81</accession>
<dbReference type="KEGG" id="cst:CLOST_1276"/>
<dbReference type="eggNOG" id="ENOG50328IK">
    <property type="taxonomic scope" value="Bacteria"/>
</dbReference>
<evidence type="ECO:0000313" key="1">
    <source>
        <dbReference type="EMBL" id="CBH21396.1"/>
    </source>
</evidence>
<organism evidence="1 2">
    <name type="scientific">Acetoanaerobium sticklandii (strain ATCC 12662 / DSM 519 / JCM 1433 / CCUG 9281 / NCIMB 10654 / HF)</name>
    <name type="common">Clostridium sticklandii</name>
    <dbReference type="NCBI Taxonomy" id="499177"/>
    <lineage>
        <taxon>Bacteria</taxon>
        <taxon>Bacillati</taxon>
        <taxon>Bacillota</taxon>
        <taxon>Clostridia</taxon>
        <taxon>Peptostreptococcales</taxon>
        <taxon>Filifactoraceae</taxon>
        <taxon>Acetoanaerobium</taxon>
    </lineage>
</organism>
<sequence>MIIGSLAAGAVIKTFYNVDKCIKLDEKALKKYASAFEISKEAELAVIKKAEFTDKRLMNVAKKKRAIIEVSIPKFIQVYENIQKIEVENKVLINELEILKDFDKVYKLEVFSLSTKKSFTDKELICGLAMKGLSKMWVMDSERNLSAANNQLSTANVLQAQAESIVSMYDAIIARADRLSNLLMALNALFIKSIHETDCTIRKNGLDIKIYTDYEKGVLMTCVNIAKGLSEIIDVAVVDENGKIFQSGLDLIIKGEKHLNSMRTILNS</sequence>
<reference evidence="2" key="1">
    <citation type="journal article" date="2010" name="BMC Genomics">
        <title>Clostridium sticklandii, a specialist in amino acid degradation:revisiting its metabolism through its genome sequence.</title>
        <authorList>
            <person name="Fonknechten N."/>
            <person name="Chaussonnerie S."/>
            <person name="Tricot S."/>
            <person name="Lajus A."/>
            <person name="Andreesen J.R."/>
            <person name="Perchat N."/>
            <person name="Pelletier E."/>
            <person name="Gouyvenoux M."/>
            <person name="Barbe V."/>
            <person name="Salanoubat M."/>
            <person name="Le Paslier D."/>
            <person name="Weissenbach J."/>
            <person name="Cohen G.N."/>
            <person name="Kreimeyer A."/>
        </authorList>
    </citation>
    <scope>NUCLEOTIDE SEQUENCE [LARGE SCALE GENOMIC DNA]</scope>
    <source>
        <strain evidence="2">ATCC 12662 / DSM 519 / JCM 1433 / CCUG 9281 / NCIMB 10654 / HF</strain>
    </source>
</reference>
<dbReference type="Proteomes" id="UP000007041">
    <property type="component" value="Chromosome"/>
</dbReference>
<dbReference type="AlphaFoldDB" id="E3PY81"/>